<dbReference type="PaxDb" id="4577-GRMZM2G015571_P01"/>
<evidence type="ECO:0000256" key="5">
    <source>
        <dbReference type="ARBA" id="ARBA00022737"/>
    </source>
</evidence>
<feature type="repeat" description="Solcar" evidence="11">
    <location>
        <begin position="222"/>
        <end position="307"/>
    </location>
</feature>
<evidence type="ECO:0000256" key="8">
    <source>
        <dbReference type="ARBA" id="ARBA00023128"/>
    </source>
</evidence>
<feature type="repeat" description="Solcar" evidence="11">
    <location>
        <begin position="336"/>
        <end position="421"/>
    </location>
</feature>
<keyword evidence="4 11" id="KW-0812">Transmembrane</keyword>
<dbReference type="PANTHER" id="PTHR24089">
    <property type="entry name" value="SOLUTE CARRIER FAMILY 25"/>
    <property type="match status" value="1"/>
</dbReference>
<accession>A0A1D6JR88</accession>
<dbReference type="InterPro" id="IPR018108">
    <property type="entry name" value="MCP_transmembrane"/>
</dbReference>
<dbReference type="GO" id="GO:0055085">
    <property type="term" value="P:transmembrane transport"/>
    <property type="evidence" value="ECO:0007669"/>
    <property type="project" value="InterPro"/>
</dbReference>
<protein>
    <submittedName>
        <fullName evidence="13">Putative mitochondrial adenine nucleotide transporter BTL2</fullName>
    </submittedName>
</protein>
<dbReference type="EnsemblPlants" id="Zm00001eb006910_T001">
    <property type="protein sequence ID" value="Zm00001eb006910_P001"/>
    <property type="gene ID" value="Zm00001eb006910"/>
</dbReference>
<keyword evidence="5" id="KW-0677">Repeat</keyword>
<dbReference type="FunFam" id="1.50.40.10:FF:000098">
    <property type="entry name" value="Mitochondrial substrate carrier family protein"/>
    <property type="match status" value="1"/>
</dbReference>
<evidence type="ECO:0000256" key="4">
    <source>
        <dbReference type="ARBA" id="ARBA00022692"/>
    </source>
</evidence>
<dbReference type="GeneID" id="100193996"/>
<evidence type="ECO:0000313" key="13">
    <source>
        <dbReference type="EMBL" id="ONL94467.1"/>
    </source>
</evidence>
<dbReference type="GO" id="GO:0015711">
    <property type="term" value="P:organic anion transport"/>
    <property type="evidence" value="ECO:0007669"/>
    <property type="project" value="UniProtKB-ARBA"/>
</dbReference>
<dbReference type="GO" id="GO:0015748">
    <property type="term" value="P:organophosphate ester transport"/>
    <property type="evidence" value="ECO:0007669"/>
    <property type="project" value="UniProtKB-ARBA"/>
</dbReference>
<reference evidence="14" key="2">
    <citation type="submission" date="2019-07" db="EMBL/GenBank/DDBJ databases">
        <authorList>
            <person name="Seetharam A."/>
            <person name="Woodhouse M."/>
            <person name="Cannon E."/>
        </authorList>
    </citation>
    <scope>NUCLEOTIDE SEQUENCE [LARGE SCALE GENOMIC DNA]</scope>
    <source>
        <strain evidence="14">cv. B73</strain>
    </source>
</reference>
<dbReference type="Pfam" id="PF00153">
    <property type="entry name" value="Mito_carr"/>
    <property type="match status" value="3"/>
</dbReference>
<dbReference type="InterPro" id="IPR023395">
    <property type="entry name" value="MCP_dom_sf"/>
</dbReference>
<evidence type="ECO:0000256" key="12">
    <source>
        <dbReference type="RuleBase" id="RU000488"/>
    </source>
</evidence>
<comment type="similarity">
    <text evidence="2 12">Belongs to the mitochondrial carrier (TC 2.A.29) family.</text>
</comment>
<dbReference type="OMA" id="RHMIRTE"/>
<dbReference type="Proteomes" id="UP000007305">
    <property type="component" value="Chromosome 1"/>
</dbReference>
<dbReference type="SUPFAM" id="SSF103506">
    <property type="entry name" value="Mitochondrial carrier"/>
    <property type="match status" value="1"/>
</dbReference>
<dbReference type="STRING" id="4577.A0A1D6JR88"/>
<keyword evidence="3 12" id="KW-0813">Transport</keyword>
<dbReference type="EMBL" id="CM007647">
    <property type="protein sequence ID" value="ONL94467.1"/>
    <property type="molecule type" value="Genomic_DNA"/>
</dbReference>
<dbReference type="InterPro" id="IPR002067">
    <property type="entry name" value="MCP"/>
</dbReference>
<dbReference type="eggNOG" id="KOG0752">
    <property type="taxonomic scope" value="Eukaryota"/>
</dbReference>
<sequence>MPWPEMWLPPAAGEGAVAAGLFLDGVDGTAHGALLAAMPGCSLSFGHQHRRRRGAPLGFLSLTMSVKGGRGFAPAPVGLLPDAEEKARAEESDALVAGKRAVEVAAEAEGVILLQEKEKKDGRAGAGAMNVSKHLWAGAVAAMISRTVVAPLERLKLEYIVRGEQRNLFELMHAIATTQGLKGFWKGNFVNILRTAPFKAVNFYAYDSYRKQLLKWSGNEESANFERFIAGAFAGVTATIMCIPMDTIRTKMVAPGGEALGGVIGVARHMIQTEGFFSLYKGLVPSLISMAPSGAVFYGVYDILKMAYLHSPEGKKRVSMMKQQKQETNALDQLELGTVRTLLYGAIAGCCAEAATYPFEVVRRQLQMQVKATRMNALATCLKIVDQGGVPALYAGLIPSLLQVLPSASISYFVYELMKIVLKVE</sequence>
<evidence type="ECO:0000256" key="7">
    <source>
        <dbReference type="ARBA" id="ARBA00022989"/>
    </source>
</evidence>
<dbReference type="ExpressionAtlas" id="A0A1D6JR88">
    <property type="expression patterns" value="baseline and differential"/>
</dbReference>
<dbReference type="PROSITE" id="PS50920">
    <property type="entry name" value="SOLCAR"/>
    <property type="match status" value="3"/>
</dbReference>
<keyword evidence="8" id="KW-0496">Mitochondrion</keyword>
<evidence type="ECO:0000313" key="15">
    <source>
        <dbReference type="Proteomes" id="UP000007305"/>
    </source>
</evidence>
<evidence type="ECO:0007829" key="16">
    <source>
        <dbReference type="PeptideAtlas" id="A0A1D6JR88"/>
    </source>
</evidence>
<feature type="repeat" description="Solcar" evidence="11">
    <location>
        <begin position="129"/>
        <end position="212"/>
    </location>
</feature>
<dbReference type="PRINTS" id="PR00926">
    <property type="entry name" value="MITOCARRIER"/>
</dbReference>
<dbReference type="Gramene" id="Zm00001eb006910_T001">
    <property type="protein sequence ID" value="Zm00001eb006910_P001"/>
    <property type="gene ID" value="Zm00001eb006910"/>
</dbReference>
<name>A0A1D6JR88_MAIZE</name>
<proteinExistence type="evidence at protein level"/>
<keyword evidence="6" id="KW-0999">Mitochondrion inner membrane</keyword>
<reference evidence="13 15" key="1">
    <citation type="submission" date="2015-12" db="EMBL/GenBank/DDBJ databases">
        <title>Update maize B73 reference genome by single molecule sequencing technologies.</title>
        <authorList>
            <consortium name="Maize Genome Sequencing Project"/>
            <person name="Ware D."/>
        </authorList>
    </citation>
    <scope>NUCLEOTIDE SEQUENCE [LARGE SCALE GENOMIC DNA]</scope>
    <source>
        <strain evidence="15">cv. B73</strain>
        <tissue evidence="13">Seedling</tissue>
    </source>
</reference>
<reference evidence="14" key="3">
    <citation type="submission" date="2021-05" db="UniProtKB">
        <authorList>
            <consortium name="EnsemblPlants"/>
        </authorList>
    </citation>
    <scope>IDENTIFICATION</scope>
    <source>
        <strain evidence="14">cv. B73</strain>
    </source>
</reference>
<evidence type="ECO:0000256" key="10">
    <source>
        <dbReference type="ARBA" id="ARBA00054707"/>
    </source>
</evidence>
<evidence type="ECO:0000256" key="3">
    <source>
        <dbReference type="ARBA" id="ARBA00022448"/>
    </source>
</evidence>
<keyword evidence="16" id="KW-1267">Proteomics identification</keyword>
<dbReference type="RefSeq" id="NP_001346291.1">
    <property type="nucleotide sequence ID" value="NM_001359362.1"/>
</dbReference>
<keyword evidence="7" id="KW-1133">Transmembrane helix</keyword>
<gene>
    <name evidence="14" type="primary">LOC100193996</name>
    <name evidence="13" type="ORF">ZEAMMB73_Zm00001d028009</name>
</gene>
<keyword evidence="9 11" id="KW-0472">Membrane</keyword>
<dbReference type="SMR" id="A0A1D6JR88"/>
<evidence type="ECO:0000256" key="6">
    <source>
        <dbReference type="ARBA" id="ARBA00022792"/>
    </source>
</evidence>
<dbReference type="OrthoDB" id="270584at2759"/>
<comment type="function">
    <text evidence="10">Probable mitochondrial adenylate carrier that catalyzes the transport of ATP, ADP and AMP.</text>
</comment>
<evidence type="ECO:0000256" key="9">
    <source>
        <dbReference type="ARBA" id="ARBA00023136"/>
    </source>
</evidence>
<dbReference type="GO" id="GO:0005743">
    <property type="term" value="C:mitochondrial inner membrane"/>
    <property type="evidence" value="ECO:0007669"/>
    <property type="project" value="UniProtKB-SubCell"/>
</dbReference>
<dbReference type="Gene3D" id="1.50.40.10">
    <property type="entry name" value="Mitochondrial carrier domain"/>
    <property type="match status" value="1"/>
</dbReference>
<dbReference type="AlphaFoldDB" id="A0A1D6JR88"/>
<dbReference type="IntAct" id="A0A1D6JR88">
    <property type="interactions" value="2"/>
</dbReference>
<evidence type="ECO:0000313" key="14">
    <source>
        <dbReference type="EnsemblPlants" id="Zm00001eb006910_P001"/>
    </source>
</evidence>
<dbReference type="KEGG" id="zma:100193996"/>
<evidence type="ECO:0000256" key="1">
    <source>
        <dbReference type="ARBA" id="ARBA00004448"/>
    </source>
</evidence>
<evidence type="ECO:0000256" key="11">
    <source>
        <dbReference type="PROSITE-ProRule" id="PRU00282"/>
    </source>
</evidence>
<comment type="subcellular location">
    <subcellularLocation>
        <location evidence="1">Mitochondrion inner membrane</location>
        <topology evidence="1">Multi-pass membrane protein</topology>
    </subcellularLocation>
</comment>
<organism evidence="14 15">
    <name type="scientific">Zea mays</name>
    <name type="common">Maize</name>
    <dbReference type="NCBI Taxonomy" id="4577"/>
    <lineage>
        <taxon>Eukaryota</taxon>
        <taxon>Viridiplantae</taxon>
        <taxon>Streptophyta</taxon>
        <taxon>Embryophyta</taxon>
        <taxon>Tracheophyta</taxon>
        <taxon>Spermatophyta</taxon>
        <taxon>Magnoliopsida</taxon>
        <taxon>Liliopsida</taxon>
        <taxon>Poales</taxon>
        <taxon>Poaceae</taxon>
        <taxon>PACMAD clade</taxon>
        <taxon>Panicoideae</taxon>
        <taxon>Andropogonodae</taxon>
        <taxon>Andropogoneae</taxon>
        <taxon>Tripsacinae</taxon>
        <taxon>Zea</taxon>
    </lineage>
</organism>
<dbReference type="FunCoup" id="A0A1D6JR88">
    <property type="interactions" value="991"/>
</dbReference>
<evidence type="ECO:0000256" key="2">
    <source>
        <dbReference type="ARBA" id="ARBA00006375"/>
    </source>
</evidence>
<keyword evidence="15" id="KW-1185">Reference proteome</keyword>